<evidence type="ECO:0000256" key="5">
    <source>
        <dbReference type="ARBA" id="ARBA00023054"/>
    </source>
</evidence>
<feature type="compositionally biased region" description="Polar residues" evidence="6">
    <location>
        <begin position="16"/>
        <end position="44"/>
    </location>
</feature>
<dbReference type="SUPFAM" id="SSF48425">
    <property type="entry name" value="Sec7 domain"/>
    <property type="match status" value="1"/>
</dbReference>
<dbReference type="GO" id="GO:0032012">
    <property type="term" value="P:regulation of ARF protein signal transduction"/>
    <property type="evidence" value="ECO:0007669"/>
    <property type="project" value="InterPro"/>
</dbReference>
<dbReference type="Proteomes" id="UP000887561">
    <property type="component" value="Unplaced"/>
</dbReference>
<evidence type="ECO:0000313" key="8">
    <source>
        <dbReference type="Proteomes" id="UP000887561"/>
    </source>
</evidence>
<dbReference type="SMART" id="SM00222">
    <property type="entry name" value="Sec7"/>
    <property type="match status" value="1"/>
</dbReference>
<accession>A0A915NDA7</accession>
<dbReference type="Pfam" id="PF01369">
    <property type="entry name" value="Sec7"/>
    <property type="match status" value="1"/>
</dbReference>
<dbReference type="InterPro" id="IPR000904">
    <property type="entry name" value="Sec7_dom"/>
</dbReference>
<feature type="region of interest" description="Disordered" evidence="6">
    <location>
        <begin position="179"/>
        <end position="204"/>
    </location>
</feature>
<protein>
    <submittedName>
        <fullName evidence="9">SEC7 domain-containing protein</fullName>
    </submittedName>
</protein>
<dbReference type="Gene3D" id="2.30.29.30">
    <property type="entry name" value="Pleckstrin-homology domain (PH domain)/Phosphotyrosine-binding domain (PTB)"/>
    <property type="match status" value="1"/>
</dbReference>
<dbReference type="GO" id="GO:0030036">
    <property type="term" value="P:actin cytoskeleton organization"/>
    <property type="evidence" value="ECO:0007669"/>
    <property type="project" value="TreeGrafter"/>
</dbReference>
<sequence length="591" mass="67453">MRPTQILILDEEEETQNNGSNESIPNSYLRSQSPGMLGTPTSGLVSGREHHVMHIQSGHSSPRQNAFNFGSTKCIAQSPLNNTASPLRRRQPPPPLHLCNSGENNKAIPAQSRQSIWVPRQFAFACPNSMPMHRRHLQQRQILSNAMMQHSNDQKYNYEQKFQYHHHPTLPVTRSSSIVRTDGNSSTNNNSFPQTTFNNLLDNSNTGSLPRLNICNKNNYDDGRQQHNFQQVGGGGITILSGGGTGSVGRELPKHLLLKQQPSIGGGSAHSSSSTTAAAPVGVTEMQLHTEWSEQQRRRLYRIALNFFNKKPDRGIQLLIRWGFVEESPPVIARLFRERRGLSRQMIGEYLGTLRSPFHKKVLEHFISDLPMHNVEIDIALRQLLKHFRLPGEAQKIDHIIQTFAHIYVAYNPHLSSKNGTDSMYILAFAVIMLNTDLHTPSLKDSRRMKLDEFIKNLCRVEEGKNLDKKMLAGIYERVKEFEFRTDQDHKLTEPHRRLISHCIVHQIIDQNKKQSSSAHMREIILFNDIMLVCKLIGGSNRMDQYQLRYFSLLIGLQVQEFQNSIYQHAFLLTFPDGQSMMFNAKNNDDR</sequence>
<dbReference type="Gene3D" id="1.10.1000.11">
    <property type="entry name" value="Arf Nucleotide-binding Site Opener,domain 2"/>
    <property type="match status" value="1"/>
</dbReference>
<dbReference type="SUPFAM" id="SSF50729">
    <property type="entry name" value="PH domain-like"/>
    <property type="match status" value="1"/>
</dbReference>
<evidence type="ECO:0000256" key="3">
    <source>
        <dbReference type="ARBA" id="ARBA00022490"/>
    </source>
</evidence>
<comment type="similarity">
    <text evidence="2">Belongs to the BRAG family.</text>
</comment>
<evidence type="ECO:0000256" key="2">
    <source>
        <dbReference type="ARBA" id="ARBA00006248"/>
    </source>
</evidence>
<dbReference type="InterPro" id="IPR035999">
    <property type="entry name" value="Sec7_dom_sf"/>
</dbReference>
<evidence type="ECO:0000256" key="4">
    <source>
        <dbReference type="ARBA" id="ARBA00022553"/>
    </source>
</evidence>
<reference evidence="9" key="1">
    <citation type="submission" date="2022-11" db="UniProtKB">
        <authorList>
            <consortium name="WormBaseParasite"/>
        </authorList>
    </citation>
    <scope>IDENTIFICATION</scope>
</reference>
<dbReference type="PANTHER" id="PTHR10663">
    <property type="entry name" value="GUANYL-NUCLEOTIDE EXCHANGE FACTOR"/>
    <property type="match status" value="1"/>
</dbReference>
<evidence type="ECO:0000313" key="9">
    <source>
        <dbReference type="WBParaSite" id="scaffold9413_cov298.g13922"/>
    </source>
</evidence>
<proteinExistence type="inferred from homology"/>
<dbReference type="GO" id="GO:0005737">
    <property type="term" value="C:cytoplasm"/>
    <property type="evidence" value="ECO:0007669"/>
    <property type="project" value="UniProtKB-SubCell"/>
</dbReference>
<dbReference type="FunFam" id="1.10.1000.11:FF:000002">
    <property type="entry name" value="Cytohesin 1"/>
    <property type="match status" value="1"/>
</dbReference>
<feature type="region of interest" description="Disordered" evidence="6">
    <location>
        <begin position="10"/>
        <end position="45"/>
    </location>
</feature>
<dbReference type="PROSITE" id="PS50190">
    <property type="entry name" value="SEC7"/>
    <property type="match status" value="1"/>
</dbReference>
<dbReference type="Gene3D" id="1.10.220.20">
    <property type="match status" value="1"/>
</dbReference>
<dbReference type="InterPro" id="IPR033742">
    <property type="entry name" value="IQSEC_PH"/>
</dbReference>
<evidence type="ECO:0000259" key="7">
    <source>
        <dbReference type="PROSITE" id="PS50190"/>
    </source>
</evidence>
<comment type="subcellular location">
    <subcellularLocation>
        <location evidence="1">Cytoplasm</location>
    </subcellularLocation>
</comment>
<dbReference type="InterPro" id="IPR011993">
    <property type="entry name" value="PH-like_dom_sf"/>
</dbReference>
<dbReference type="CDD" id="cd00171">
    <property type="entry name" value="Sec7"/>
    <property type="match status" value="1"/>
</dbReference>
<dbReference type="PANTHER" id="PTHR10663:SF342">
    <property type="entry name" value="FI21420P1"/>
    <property type="match status" value="1"/>
</dbReference>
<organism evidence="8 9">
    <name type="scientific">Meloidogyne javanica</name>
    <name type="common">Root-knot nematode worm</name>
    <dbReference type="NCBI Taxonomy" id="6303"/>
    <lineage>
        <taxon>Eukaryota</taxon>
        <taxon>Metazoa</taxon>
        <taxon>Ecdysozoa</taxon>
        <taxon>Nematoda</taxon>
        <taxon>Chromadorea</taxon>
        <taxon>Rhabditida</taxon>
        <taxon>Tylenchina</taxon>
        <taxon>Tylenchomorpha</taxon>
        <taxon>Tylenchoidea</taxon>
        <taxon>Meloidogynidae</taxon>
        <taxon>Meloidogyninae</taxon>
        <taxon>Meloidogyne</taxon>
        <taxon>Meloidogyne incognita group</taxon>
    </lineage>
</organism>
<feature type="domain" description="SEC7" evidence="7">
    <location>
        <begin position="290"/>
        <end position="482"/>
    </location>
</feature>
<dbReference type="WBParaSite" id="scaffold9413_cov298.g13922">
    <property type="protein sequence ID" value="scaffold9413_cov298.g13922"/>
    <property type="gene ID" value="scaffold9413_cov298.g13922"/>
</dbReference>
<keyword evidence="8" id="KW-1185">Reference proteome</keyword>
<keyword evidence="5" id="KW-0175">Coiled coil</keyword>
<keyword evidence="4" id="KW-0597">Phosphoprotein</keyword>
<dbReference type="InterPro" id="IPR023394">
    <property type="entry name" value="Sec7_C_sf"/>
</dbReference>
<evidence type="ECO:0000256" key="1">
    <source>
        <dbReference type="ARBA" id="ARBA00004496"/>
    </source>
</evidence>
<evidence type="ECO:0000256" key="6">
    <source>
        <dbReference type="SAM" id="MobiDB-lite"/>
    </source>
</evidence>
<name>A0A915NDA7_MELJA</name>
<dbReference type="AlphaFoldDB" id="A0A915NDA7"/>
<keyword evidence="3" id="KW-0963">Cytoplasm</keyword>
<dbReference type="Pfam" id="PF16453">
    <property type="entry name" value="IQ_SEC7_PH"/>
    <property type="match status" value="1"/>
</dbReference>
<dbReference type="GO" id="GO:0005085">
    <property type="term" value="F:guanyl-nucleotide exchange factor activity"/>
    <property type="evidence" value="ECO:0007669"/>
    <property type="project" value="InterPro"/>
</dbReference>